<gene>
    <name evidence="1" type="ORF">Slati_1319600</name>
</gene>
<dbReference type="AlphaFoldDB" id="A0AAW2XGX7"/>
<sequence>MSRPEVSGMFVKWPIELGEFSTEFKARRALKAQVLVDFIQENGPWSEGRETYILNIEKSDQWEVQVDGSSMSGNGGIGVCILGHGGDNHDFAVKLTSE</sequence>
<accession>A0AAW2XGX7</accession>
<evidence type="ECO:0000313" key="1">
    <source>
        <dbReference type="EMBL" id="KAL0453415.1"/>
    </source>
</evidence>
<name>A0AAW2XGX7_9LAMI</name>
<organism evidence="1">
    <name type="scientific">Sesamum latifolium</name>
    <dbReference type="NCBI Taxonomy" id="2727402"/>
    <lineage>
        <taxon>Eukaryota</taxon>
        <taxon>Viridiplantae</taxon>
        <taxon>Streptophyta</taxon>
        <taxon>Embryophyta</taxon>
        <taxon>Tracheophyta</taxon>
        <taxon>Spermatophyta</taxon>
        <taxon>Magnoliopsida</taxon>
        <taxon>eudicotyledons</taxon>
        <taxon>Gunneridae</taxon>
        <taxon>Pentapetalae</taxon>
        <taxon>asterids</taxon>
        <taxon>lamiids</taxon>
        <taxon>Lamiales</taxon>
        <taxon>Pedaliaceae</taxon>
        <taxon>Sesamum</taxon>
    </lineage>
</organism>
<reference evidence="1" key="2">
    <citation type="journal article" date="2024" name="Plant">
        <title>Genomic evolution and insights into agronomic trait innovations of Sesamum species.</title>
        <authorList>
            <person name="Miao H."/>
            <person name="Wang L."/>
            <person name="Qu L."/>
            <person name="Liu H."/>
            <person name="Sun Y."/>
            <person name="Le M."/>
            <person name="Wang Q."/>
            <person name="Wei S."/>
            <person name="Zheng Y."/>
            <person name="Lin W."/>
            <person name="Duan Y."/>
            <person name="Cao H."/>
            <person name="Xiong S."/>
            <person name="Wang X."/>
            <person name="Wei L."/>
            <person name="Li C."/>
            <person name="Ma Q."/>
            <person name="Ju M."/>
            <person name="Zhao R."/>
            <person name="Li G."/>
            <person name="Mu C."/>
            <person name="Tian Q."/>
            <person name="Mei H."/>
            <person name="Zhang T."/>
            <person name="Gao T."/>
            <person name="Zhang H."/>
        </authorList>
    </citation>
    <scope>NUCLEOTIDE SEQUENCE</scope>
    <source>
        <strain evidence="1">KEN1</strain>
    </source>
</reference>
<reference evidence="1" key="1">
    <citation type="submission" date="2020-06" db="EMBL/GenBank/DDBJ databases">
        <authorList>
            <person name="Li T."/>
            <person name="Hu X."/>
            <person name="Zhang T."/>
            <person name="Song X."/>
            <person name="Zhang H."/>
            <person name="Dai N."/>
            <person name="Sheng W."/>
            <person name="Hou X."/>
            <person name="Wei L."/>
        </authorList>
    </citation>
    <scope>NUCLEOTIDE SEQUENCE</scope>
    <source>
        <strain evidence="1">KEN1</strain>
        <tissue evidence="1">Leaf</tissue>
    </source>
</reference>
<protein>
    <submittedName>
        <fullName evidence="1">Uncharacterized protein</fullName>
    </submittedName>
</protein>
<dbReference type="EMBL" id="JACGWN010000004">
    <property type="protein sequence ID" value="KAL0453415.1"/>
    <property type="molecule type" value="Genomic_DNA"/>
</dbReference>
<proteinExistence type="predicted"/>
<comment type="caution">
    <text evidence="1">The sequence shown here is derived from an EMBL/GenBank/DDBJ whole genome shotgun (WGS) entry which is preliminary data.</text>
</comment>